<sequence length="315" mass="33958">MSLLQGKGPGGTAVHPSALHSSENIDDVFGCPASAQPRGGSLWPVTNARPDAATPLNDPVLPEVDEEELGAVGVAAVDGLHEAQAEPHGGNGDSEQPPPAAPSPVYYTLPYAVPYYVPYSVPYAVPYYVPYAVPYYVPYSVPYAVPSPYYAPCSNPYAYPHAAPSAYADRYAYPHAAAPSPYADPYAYPQAAAAPAYPHTALYADPPHDAHPLDDVDNDGLDEYLHRYLDEQSSEDEDEDEEEEIDVVGLDIPVLDVEEIGPLFLEDSSEEPEDALVPGSPSSSRSGCSTRRCREDSEEESAAKRPRWSEDSDED</sequence>
<gene>
    <name evidence="3" type="primary">LOC117561450</name>
</gene>
<feature type="compositionally biased region" description="Basic and acidic residues" evidence="1">
    <location>
        <begin position="301"/>
        <end position="315"/>
    </location>
</feature>
<dbReference type="KEGG" id="gacu:117561450"/>
<evidence type="ECO:0000313" key="3">
    <source>
        <dbReference type="RefSeq" id="XP_034094778.1"/>
    </source>
</evidence>
<feature type="region of interest" description="Disordered" evidence="1">
    <location>
        <begin position="231"/>
        <end position="315"/>
    </location>
</feature>
<dbReference type="AlphaFoldDB" id="A0A6P8W7E0"/>
<keyword evidence="2" id="KW-1185">Reference proteome</keyword>
<dbReference type="InParanoid" id="A0A6P8W7E0"/>
<evidence type="ECO:0000256" key="1">
    <source>
        <dbReference type="SAM" id="MobiDB-lite"/>
    </source>
</evidence>
<accession>A0A6P8W7E0</accession>
<organism evidence="2 3">
    <name type="scientific">Gymnodraco acuticeps</name>
    <name type="common">Antarctic dragonfish</name>
    <dbReference type="NCBI Taxonomy" id="8218"/>
    <lineage>
        <taxon>Eukaryota</taxon>
        <taxon>Metazoa</taxon>
        <taxon>Chordata</taxon>
        <taxon>Craniata</taxon>
        <taxon>Vertebrata</taxon>
        <taxon>Euteleostomi</taxon>
        <taxon>Actinopterygii</taxon>
        <taxon>Neopterygii</taxon>
        <taxon>Teleostei</taxon>
        <taxon>Neoteleostei</taxon>
        <taxon>Acanthomorphata</taxon>
        <taxon>Eupercaria</taxon>
        <taxon>Perciformes</taxon>
        <taxon>Notothenioidei</taxon>
        <taxon>Bathydraconidae</taxon>
        <taxon>Gymnodraco</taxon>
    </lineage>
</organism>
<proteinExistence type="predicted"/>
<dbReference type="GeneID" id="117561450"/>
<dbReference type="Proteomes" id="UP000515161">
    <property type="component" value="Unplaced"/>
</dbReference>
<feature type="region of interest" description="Disordered" evidence="1">
    <location>
        <begin position="1"/>
        <end position="59"/>
    </location>
</feature>
<feature type="compositionally biased region" description="Acidic residues" evidence="1">
    <location>
        <begin position="232"/>
        <end position="246"/>
    </location>
</feature>
<evidence type="ECO:0000313" key="2">
    <source>
        <dbReference type="Proteomes" id="UP000515161"/>
    </source>
</evidence>
<protein>
    <submittedName>
        <fullName evidence="3">Phospholipase D beta 1-like</fullName>
    </submittedName>
</protein>
<dbReference type="RefSeq" id="XP_034094778.1">
    <property type="nucleotide sequence ID" value="XM_034238887.1"/>
</dbReference>
<feature type="compositionally biased region" description="Low complexity" evidence="1">
    <location>
        <begin position="278"/>
        <end position="290"/>
    </location>
</feature>
<reference evidence="3" key="1">
    <citation type="submission" date="2025-08" db="UniProtKB">
        <authorList>
            <consortium name="RefSeq"/>
        </authorList>
    </citation>
    <scope>IDENTIFICATION</scope>
</reference>
<name>A0A6P8W7E0_GYMAC</name>